<gene>
    <name evidence="2" type="ORF">SPSIL_013340</name>
</gene>
<feature type="transmembrane region" description="Helical" evidence="1">
    <location>
        <begin position="87"/>
        <end position="109"/>
    </location>
</feature>
<reference evidence="2" key="1">
    <citation type="submission" date="2024-05" db="EMBL/GenBank/DDBJ databases">
        <title>Isolation and characterization of Sporomusa carbonis sp. nov., a carboxydotrophic hydrogenogen in the genus of Sporomusa isolated from a charcoal burning pile.</title>
        <authorList>
            <person name="Boeer T."/>
            <person name="Rosenbaum F."/>
            <person name="Eysell L."/>
            <person name="Mueller V."/>
            <person name="Daniel R."/>
            <person name="Poehlein A."/>
        </authorList>
    </citation>
    <scope>NUCLEOTIDE SEQUENCE [LARGE SCALE GENOMIC DNA]</scope>
    <source>
        <strain evidence="2">DSM 10669</strain>
    </source>
</reference>
<name>A0ABZ3IHU5_9FIRM</name>
<keyword evidence="3" id="KW-1185">Reference proteome</keyword>
<feature type="transmembrane region" description="Helical" evidence="1">
    <location>
        <begin position="52"/>
        <end position="72"/>
    </location>
</feature>
<evidence type="ECO:0000313" key="3">
    <source>
        <dbReference type="Proteomes" id="UP000216752"/>
    </source>
</evidence>
<evidence type="ECO:0000313" key="2">
    <source>
        <dbReference type="EMBL" id="XFO65225.1"/>
    </source>
</evidence>
<dbReference type="PANTHER" id="PTHR41386">
    <property type="entry name" value="INTEGRAL MEMBRANE PROTEIN-RELATED"/>
    <property type="match status" value="1"/>
</dbReference>
<dbReference type="Pfam" id="PF06210">
    <property type="entry name" value="DUF1003"/>
    <property type="match status" value="1"/>
</dbReference>
<evidence type="ECO:0000256" key="1">
    <source>
        <dbReference type="SAM" id="Phobius"/>
    </source>
</evidence>
<dbReference type="PANTHER" id="PTHR41386:SF1">
    <property type="entry name" value="MEMBRANE PROTEIN"/>
    <property type="match status" value="1"/>
</dbReference>
<dbReference type="EMBL" id="CP155573">
    <property type="protein sequence ID" value="XFO65225.1"/>
    <property type="molecule type" value="Genomic_DNA"/>
</dbReference>
<dbReference type="InterPro" id="IPR010406">
    <property type="entry name" value="DUF1003"/>
</dbReference>
<keyword evidence="1" id="KW-0472">Membrane</keyword>
<organism evidence="2 3">
    <name type="scientific">Sporomusa silvacetica DSM 10669</name>
    <dbReference type="NCBI Taxonomy" id="1123289"/>
    <lineage>
        <taxon>Bacteria</taxon>
        <taxon>Bacillati</taxon>
        <taxon>Bacillota</taxon>
        <taxon>Negativicutes</taxon>
        <taxon>Selenomonadales</taxon>
        <taxon>Sporomusaceae</taxon>
        <taxon>Sporomusa</taxon>
    </lineage>
</organism>
<dbReference type="Proteomes" id="UP000216752">
    <property type="component" value="Chromosome"/>
</dbReference>
<keyword evidence="1" id="KW-1133">Transmembrane helix</keyword>
<evidence type="ECO:0008006" key="4">
    <source>
        <dbReference type="Google" id="ProtNLM"/>
    </source>
</evidence>
<protein>
    <recommendedName>
        <fullName evidence="4">DUF1003 domain-containing protein</fullName>
    </recommendedName>
</protein>
<sequence length="171" mass="19918">MNSNDIQSTGPAARYKIKGHLIKNVYHEFQEQQTLGQRVADNVARVVGSWPFIIWQSIMITIWVTVNVYLVYMKVFDPSFFNAWDPYPFILLNLVLSFQAAYTGPVVMMSQNRQAEKDRLMAEQDYQINKKAEEEIKVIMEHLVHQDELMNKLMSHLEKMGKGCESENKTE</sequence>
<keyword evidence="1" id="KW-0812">Transmembrane</keyword>
<accession>A0ABZ3IHU5</accession>
<proteinExistence type="predicted"/>
<dbReference type="RefSeq" id="WP_094605934.1">
    <property type="nucleotide sequence ID" value="NZ_CP155573.1"/>
</dbReference>